<evidence type="ECO:0000313" key="2">
    <source>
        <dbReference type="EMBL" id="KAH6598103.1"/>
    </source>
</evidence>
<comment type="caution">
    <text evidence="2">The sequence shown here is derived from an EMBL/GenBank/DDBJ whole genome shotgun (WGS) entry which is preliminary data.</text>
</comment>
<proteinExistence type="predicted"/>
<keyword evidence="1" id="KW-0732">Signal</keyword>
<dbReference type="EMBL" id="JAFCIX010000116">
    <property type="protein sequence ID" value="KAH6598103.1"/>
    <property type="molecule type" value="Genomic_DNA"/>
</dbReference>
<evidence type="ECO:0000313" key="3">
    <source>
        <dbReference type="Proteomes" id="UP001648503"/>
    </source>
</evidence>
<name>A0ABQ8FI48_9FUNG</name>
<accession>A0ABQ8FI48</accession>
<feature type="chain" id="PRO_5047283968" description="MICOS complex subunit MIC12" evidence="1">
    <location>
        <begin position="20"/>
        <end position="116"/>
    </location>
</feature>
<dbReference type="Proteomes" id="UP001648503">
    <property type="component" value="Unassembled WGS sequence"/>
</dbReference>
<sequence length="116" mass="12287">MASRLGVGFLAGVLTTTTAYSLMQASLASDTEVLNHALVSSRMQVESVLPAHLQSTTLLKPQAAPTHPSSLWPASWRTSNATPINAVSAAFQLNTLKENWNSLIRSASSYINGSSS</sequence>
<reference evidence="2 3" key="1">
    <citation type="submission" date="2021-02" db="EMBL/GenBank/DDBJ databases">
        <title>Variation within the Batrachochytrium salamandrivorans European outbreak.</title>
        <authorList>
            <person name="Kelly M."/>
            <person name="Pasmans F."/>
            <person name="Shea T.P."/>
            <person name="Munoz J.F."/>
            <person name="Carranza S."/>
            <person name="Cuomo C.A."/>
            <person name="Martel A."/>
        </authorList>
    </citation>
    <scope>NUCLEOTIDE SEQUENCE [LARGE SCALE GENOMIC DNA]</scope>
    <source>
        <strain evidence="2 3">AMFP18/2</strain>
    </source>
</reference>
<organism evidence="2 3">
    <name type="scientific">Batrachochytrium salamandrivorans</name>
    <dbReference type="NCBI Taxonomy" id="1357716"/>
    <lineage>
        <taxon>Eukaryota</taxon>
        <taxon>Fungi</taxon>
        <taxon>Fungi incertae sedis</taxon>
        <taxon>Chytridiomycota</taxon>
        <taxon>Chytridiomycota incertae sedis</taxon>
        <taxon>Chytridiomycetes</taxon>
        <taxon>Rhizophydiales</taxon>
        <taxon>Rhizophydiales incertae sedis</taxon>
        <taxon>Batrachochytrium</taxon>
    </lineage>
</organism>
<evidence type="ECO:0008006" key="4">
    <source>
        <dbReference type="Google" id="ProtNLM"/>
    </source>
</evidence>
<protein>
    <recommendedName>
        <fullName evidence="4">MICOS complex subunit MIC12</fullName>
    </recommendedName>
</protein>
<feature type="signal peptide" evidence="1">
    <location>
        <begin position="1"/>
        <end position="19"/>
    </location>
</feature>
<keyword evidence="3" id="KW-1185">Reference proteome</keyword>
<evidence type="ECO:0000256" key="1">
    <source>
        <dbReference type="SAM" id="SignalP"/>
    </source>
</evidence>
<gene>
    <name evidence="2" type="ORF">BASA50_003984</name>
</gene>